<name>A0A8S5N090_9CAUD</name>
<reference evidence="1" key="1">
    <citation type="journal article" date="2021" name="Proc. Natl. Acad. Sci. U.S.A.">
        <title>A Catalog of Tens of Thousands of Viruses from Human Metagenomes Reveals Hidden Associations with Chronic Diseases.</title>
        <authorList>
            <person name="Tisza M.J."/>
            <person name="Buck C.B."/>
        </authorList>
    </citation>
    <scope>NUCLEOTIDE SEQUENCE</scope>
    <source>
        <strain evidence="1">CtYJD4</strain>
    </source>
</reference>
<accession>A0A8S5N090</accession>
<proteinExistence type="predicted"/>
<dbReference type="EMBL" id="BK015033">
    <property type="protein sequence ID" value="DAD88017.1"/>
    <property type="molecule type" value="Genomic_DNA"/>
</dbReference>
<evidence type="ECO:0000313" key="1">
    <source>
        <dbReference type="EMBL" id="DAD88017.1"/>
    </source>
</evidence>
<sequence>MSNFVPISTNLYISENSDWGNYNHEVIHDIIKTIDINFSAALEVPPFSSCLCLIEHWDNTPMCSKIPNGRLIHLSTKENYWCQWIYQFAHEYCHHLINGTFTGDMKGLMWFEETICELSSMFHLALFHSSWSQSLEGYQNRYAPSFQDYLDDLLSKHAQLISDTHHPEFLRNWIPLLEQQTYHRDYYNALSVRMFPLFVGNPHLWKMILHFGDMRQWDSLEDLFQHLERYATVDYVHSLKELRLLLFS</sequence>
<protein>
    <submittedName>
        <fullName evidence="1">Peptidase</fullName>
    </submittedName>
</protein>
<organism evidence="1">
    <name type="scientific">Siphoviridae sp. ctYJD4</name>
    <dbReference type="NCBI Taxonomy" id="2826375"/>
    <lineage>
        <taxon>Viruses</taxon>
        <taxon>Duplodnaviria</taxon>
        <taxon>Heunggongvirae</taxon>
        <taxon>Uroviricota</taxon>
        <taxon>Caudoviricetes</taxon>
    </lineage>
</organism>